<feature type="signal peptide" evidence="1">
    <location>
        <begin position="1"/>
        <end position="23"/>
    </location>
</feature>
<evidence type="ECO:0000313" key="3">
    <source>
        <dbReference type="Proteomes" id="UP001409291"/>
    </source>
</evidence>
<feature type="chain" id="PRO_5046710185" evidence="1">
    <location>
        <begin position="24"/>
        <end position="561"/>
    </location>
</feature>
<dbReference type="PROSITE" id="PS51257">
    <property type="entry name" value="PROKAR_LIPOPROTEIN"/>
    <property type="match status" value="1"/>
</dbReference>
<protein>
    <submittedName>
        <fullName evidence="2">Fimbrillin family protein</fullName>
    </submittedName>
</protein>
<sequence>MKLNLKKRQMHSMVRFGVFVFFAAVTVSCNKTEDTSGRGALGPAKMTFKVGKTVFEDVKPIGGASARNKRGTEIQTVRTAIDKDFHLVSELIPSGRLGSSSASGSIGTRASVEEEMGDGFKYKVAIFDEAGRYINHRNYERNYEGGAAPIILDGGKRYTFVAYSLNNKQTLPEITFSDPANKTLSTATVSVNGTADLMYFSKSMIVSGEEENALDITFKHLFSQITVKIDGSAVGNVTWVNSWFTQHKPTARITMSDGAVTRSGTTTTSPVAFSSYGTPVVTSDPTMINAAANNNTEYGIYSLQIGGVTKNNLKITGLSVSPGVKYNLNVRVTKTPGTGPDEEIEWEGRPAVRIGNDIWMRHNVGADYTKDPDVLTESIHGNYFQFGRPSVIANNNSRYPFTWDPYYAATKSWNSGTEANPVKTTKDPCPSGYRVPTRSEMERLQSNTDHILVGRVFDSNTNYSLGAVLTSKQNRAVKLTLPAQGGFIRVTNPMIVPHSKPSKVSGRGSYTSYLTSSVGGFNTSHGLLEGVWRASFGDGDVGNISTYFKVYGNPVRCVGIQ</sequence>
<accession>A0ABV0BXC6</accession>
<dbReference type="InterPro" id="IPR025049">
    <property type="entry name" value="Mfa-like_1"/>
</dbReference>
<dbReference type="RefSeq" id="WP_346581776.1">
    <property type="nucleotide sequence ID" value="NZ_JBDJNQ010000008.1"/>
</dbReference>
<keyword evidence="3" id="KW-1185">Reference proteome</keyword>
<dbReference type="Proteomes" id="UP001409291">
    <property type="component" value="Unassembled WGS sequence"/>
</dbReference>
<dbReference type="Pfam" id="PF13149">
    <property type="entry name" value="Mfa_like_1"/>
    <property type="match status" value="1"/>
</dbReference>
<reference evidence="2 3" key="1">
    <citation type="submission" date="2024-04" db="EMBL/GenBank/DDBJ databases">
        <title>WGS of bacteria from Torrens River.</title>
        <authorList>
            <person name="Wyrsch E.R."/>
            <person name="Drigo B."/>
        </authorList>
    </citation>
    <scope>NUCLEOTIDE SEQUENCE [LARGE SCALE GENOMIC DNA]</scope>
    <source>
        <strain evidence="2 3">TWI391</strain>
    </source>
</reference>
<gene>
    <name evidence="2" type="ORF">ABE541_16750</name>
</gene>
<organism evidence="2 3">
    <name type="scientific">Sphingobacterium kitahiroshimense</name>
    <dbReference type="NCBI Taxonomy" id="470446"/>
    <lineage>
        <taxon>Bacteria</taxon>
        <taxon>Pseudomonadati</taxon>
        <taxon>Bacteroidota</taxon>
        <taxon>Sphingobacteriia</taxon>
        <taxon>Sphingobacteriales</taxon>
        <taxon>Sphingobacteriaceae</taxon>
        <taxon>Sphingobacterium</taxon>
    </lineage>
</organism>
<dbReference type="EMBL" id="JBDJNQ010000008">
    <property type="protein sequence ID" value="MEN5378913.1"/>
    <property type="molecule type" value="Genomic_DNA"/>
</dbReference>
<name>A0ABV0BXC6_9SPHI</name>
<keyword evidence="1" id="KW-0732">Signal</keyword>
<evidence type="ECO:0000313" key="2">
    <source>
        <dbReference type="EMBL" id="MEN5378913.1"/>
    </source>
</evidence>
<evidence type="ECO:0000256" key="1">
    <source>
        <dbReference type="SAM" id="SignalP"/>
    </source>
</evidence>
<comment type="caution">
    <text evidence="2">The sequence shown here is derived from an EMBL/GenBank/DDBJ whole genome shotgun (WGS) entry which is preliminary data.</text>
</comment>
<proteinExistence type="predicted"/>